<dbReference type="KEGG" id="vg:65116473"/>
<gene>
    <name evidence="2" type="primary">3</name>
    <name evidence="2" type="ORF">SEA_BUGGABOO_3</name>
</gene>
<feature type="region of interest" description="Disordered" evidence="1">
    <location>
        <begin position="72"/>
        <end position="92"/>
    </location>
</feature>
<sequence length="528" mass="58751">MISGHTPEERKQVSDAIRDIIRALPSRFLSHLSEVDRISMENVVIASIASNNRIVAISNEDSDALAKKAYEPPKLRPASSPNPADEHTLVKNDDKLRDEVDHLTAWLMSEFSEVIDAEQSPIQNAIDIIEELREKYRNASEEDSPETVISKAEEARIQATRKLVNDINEQSRRLAGKSEIPPQSIEDEKIKPIKPERHRTNRFKGVRNVETLLGELAGAASMCWAHVERAGEFDSTKAKAVVEEALKQLDVIYRMQGANPLWIAAVDDEETAEDRDAVAAIAARNEAIWMAPGDAAKAFIDGHQRVHILNEPDHGAVTNDLLKMVVEGIDTLTKTVIEIAGGPQDEYAVRAEAQRDVDEEAIEELVEDTTFDNGPRVIHDGPSPESFLVGTRQPWVQFFDESKGSERDTWQGAISKALTPLGATEVINYSLDGAATKIIQLVHEAGRYQEWRQKISGVLGVRPGEINYDLDTAVNKIGELRKRHGARATGDEWRQSIAEALGRDDWAALGLAEAVTTIRDLRRLQSRW</sequence>
<evidence type="ECO:0000313" key="2">
    <source>
        <dbReference type="EMBL" id="AYD83195.1"/>
    </source>
</evidence>
<reference evidence="2 3" key="1">
    <citation type="submission" date="2018-08" db="EMBL/GenBank/DDBJ databases">
        <authorList>
            <person name="Pope W.H."/>
            <person name="Garlena R.A."/>
            <person name="Russell D.A."/>
            <person name="Jacobs-Sera D."/>
            <person name="Hatfull G.F."/>
        </authorList>
    </citation>
    <scope>NUCLEOTIDE SEQUENCE [LARGE SCALE GENOMIC DNA]</scope>
</reference>
<dbReference type="Proteomes" id="UP000279879">
    <property type="component" value="Segment"/>
</dbReference>
<evidence type="ECO:0000313" key="3">
    <source>
        <dbReference type="Proteomes" id="UP000279879"/>
    </source>
</evidence>
<proteinExistence type="predicted"/>
<protein>
    <submittedName>
        <fullName evidence="2">Uncharacterized protein</fullName>
    </submittedName>
</protein>
<organism evidence="2 3">
    <name type="scientific">Gordonia phage Buggaboo</name>
    <dbReference type="NCBI Taxonomy" id="2315529"/>
    <lineage>
        <taxon>Viruses</taxon>
        <taxon>Duplodnaviria</taxon>
        <taxon>Heunggongvirae</taxon>
        <taxon>Uroviricota</taxon>
        <taxon>Caudoviricetes</taxon>
        <taxon>Zierdtviridae</taxon>
        <taxon>Emilbogenvirinae</taxon>
        <taxon>Kablunavirus</taxon>
        <taxon>Kablunavirus buggaboo</taxon>
    </lineage>
</organism>
<dbReference type="RefSeq" id="YP_010098797.1">
    <property type="nucleotide sequence ID" value="NC_055770.1"/>
</dbReference>
<accession>A0A386KC91</accession>
<dbReference type="GeneID" id="65116473"/>
<name>A0A386KC91_9CAUD</name>
<keyword evidence="3" id="KW-1185">Reference proteome</keyword>
<dbReference type="EMBL" id="MH779499">
    <property type="protein sequence ID" value="AYD83195.1"/>
    <property type="molecule type" value="Genomic_DNA"/>
</dbReference>
<evidence type="ECO:0000256" key="1">
    <source>
        <dbReference type="SAM" id="MobiDB-lite"/>
    </source>
</evidence>